<reference evidence="3 4" key="1">
    <citation type="journal article" date="2018" name="Genome Biol. Evol.">
        <title>Multiple Roots of Fruiting Body Formation in Amoebozoa.</title>
        <authorList>
            <person name="Hillmann F."/>
            <person name="Forbes G."/>
            <person name="Novohradska S."/>
            <person name="Ferling I."/>
            <person name="Riege K."/>
            <person name="Groth M."/>
            <person name="Westermann M."/>
            <person name="Marz M."/>
            <person name="Spaller T."/>
            <person name="Winckler T."/>
            <person name="Schaap P."/>
            <person name="Glockner G."/>
        </authorList>
    </citation>
    <scope>NUCLEOTIDE SEQUENCE [LARGE SCALE GENOMIC DNA]</scope>
    <source>
        <strain evidence="3 4">Jena</strain>
    </source>
</reference>
<keyword evidence="2" id="KW-0472">Membrane</keyword>
<accession>A0A2P6NTC4</accession>
<keyword evidence="2" id="KW-0812">Transmembrane</keyword>
<dbReference type="AlphaFoldDB" id="A0A2P6NTC4"/>
<evidence type="ECO:0000256" key="1">
    <source>
        <dbReference type="SAM" id="MobiDB-lite"/>
    </source>
</evidence>
<name>A0A2P6NTC4_9EUKA</name>
<comment type="caution">
    <text evidence="3">The sequence shown here is derived from an EMBL/GenBank/DDBJ whole genome shotgun (WGS) entry which is preliminary data.</text>
</comment>
<feature type="transmembrane region" description="Helical" evidence="2">
    <location>
        <begin position="34"/>
        <end position="53"/>
    </location>
</feature>
<keyword evidence="2" id="KW-1133">Transmembrane helix</keyword>
<evidence type="ECO:0000256" key="2">
    <source>
        <dbReference type="SAM" id="Phobius"/>
    </source>
</evidence>
<evidence type="ECO:0000313" key="4">
    <source>
        <dbReference type="Proteomes" id="UP000241769"/>
    </source>
</evidence>
<feature type="region of interest" description="Disordered" evidence="1">
    <location>
        <begin position="84"/>
        <end position="106"/>
    </location>
</feature>
<evidence type="ECO:0000313" key="3">
    <source>
        <dbReference type="EMBL" id="PRP87225.1"/>
    </source>
</evidence>
<dbReference type="EMBL" id="MDYQ01000022">
    <property type="protein sequence ID" value="PRP87225.1"/>
    <property type="molecule type" value="Genomic_DNA"/>
</dbReference>
<dbReference type="Proteomes" id="UP000241769">
    <property type="component" value="Unassembled WGS sequence"/>
</dbReference>
<sequence>MSGAAANAASKVAGAAAEGAAKAVTSVAASKPTLLYPALLTLSFVVGIDYGYLRDSAIQKKYNTGTYGAQSIYKEYLKLKTQLHGEEKKPQENLNFFSEESHDAKH</sequence>
<proteinExistence type="predicted"/>
<protein>
    <submittedName>
        <fullName evidence="3">Uncharacterized protein</fullName>
    </submittedName>
</protein>
<dbReference type="InParanoid" id="A0A2P6NTC4"/>
<organism evidence="3 4">
    <name type="scientific">Planoprotostelium fungivorum</name>
    <dbReference type="NCBI Taxonomy" id="1890364"/>
    <lineage>
        <taxon>Eukaryota</taxon>
        <taxon>Amoebozoa</taxon>
        <taxon>Evosea</taxon>
        <taxon>Variosea</taxon>
        <taxon>Cavosteliida</taxon>
        <taxon>Cavosteliaceae</taxon>
        <taxon>Planoprotostelium</taxon>
    </lineage>
</organism>
<keyword evidence="4" id="KW-1185">Reference proteome</keyword>
<gene>
    <name evidence="3" type="ORF">PROFUN_01487</name>
</gene>